<reference evidence="11" key="1">
    <citation type="submission" date="2025-08" db="UniProtKB">
        <authorList>
            <consortium name="RefSeq"/>
        </authorList>
    </citation>
    <scope>IDENTIFICATION</scope>
</reference>
<keyword evidence="7 9" id="KW-0472">Membrane</keyword>
<feature type="transmembrane region" description="Helical" evidence="9">
    <location>
        <begin position="269"/>
        <end position="285"/>
    </location>
</feature>
<dbReference type="OrthoDB" id="6136301at2759"/>
<keyword evidence="4 9" id="KW-0812">Transmembrane</keyword>
<dbReference type="AlphaFoldDB" id="A0A6J2WKY4"/>
<dbReference type="RefSeq" id="XP_030644307.1">
    <property type="nucleotide sequence ID" value="XM_030788447.1"/>
</dbReference>
<sequence>MECPTFSKYSLLDFLFSVIGALTFLFDVGSDLWVAKEFYVHGDFFWFGVFIGFMLTSSVVVQMFSWFWLKYDLELENFESQTSVKNIMLFGCQKSFKLTCFLHVFQLGFFLRYISAIWQGFRVWWHGELGSEFAVYLTHDLSLLRLIETFCESTPQLTLMTYIMLRTNQARTVQYVSVIASATSVAWMVVDYHRSLRSFLPEKAKQSWYSSVVYFVWNLLLIAPRVATVALFASVLTHWVGLHVLLLWPALVLWAWLQKTDLMDSAAGEWLYRATVGVIWYYSWFNVAEGRTRGRSIIYHLFLATDSGILLVTWWIYRDSELTQSYAFTVIILIPLSYALGLLIKVFYYSCFHPKLWQPAAARREGEDIPDGQRAVRVTFIQTGDSPQGLNKRMARQAINFYTQGVRRVANES</sequence>
<feature type="transmembrane region" description="Helical" evidence="9">
    <location>
        <begin position="172"/>
        <end position="190"/>
    </location>
</feature>
<evidence type="ECO:0000256" key="7">
    <source>
        <dbReference type="ARBA" id="ARBA00023136"/>
    </source>
</evidence>
<proteinExistence type="inferred from homology"/>
<comment type="catalytic activity">
    <reaction evidence="8">
        <text>a 1,2-diacyl-sn-glycero-3-phospho-L-serine(in) = a 1,2-diacyl-sn-glycero-3-phospho-L-serine(out)</text>
        <dbReference type="Rhea" id="RHEA:38663"/>
        <dbReference type="ChEBI" id="CHEBI:57262"/>
    </reaction>
</comment>
<evidence type="ECO:0000256" key="1">
    <source>
        <dbReference type="ARBA" id="ARBA00004651"/>
    </source>
</evidence>
<feature type="transmembrane region" description="Helical" evidence="9">
    <location>
        <begin position="45"/>
        <end position="69"/>
    </location>
</feature>
<dbReference type="Proteomes" id="UP000504632">
    <property type="component" value="Chromosome 12"/>
</dbReference>
<dbReference type="GO" id="GO:1902742">
    <property type="term" value="P:apoptotic process involved in development"/>
    <property type="evidence" value="ECO:0007669"/>
    <property type="project" value="TreeGrafter"/>
</dbReference>
<gene>
    <name evidence="11" type="primary">xkr8.3</name>
</gene>
<evidence type="ECO:0000313" key="11">
    <source>
        <dbReference type="RefSeq" id="XP_030644307.1"/>
    </source>
</evidence>
<feature type="transmembrane region" description="Helical" evidence="9">
    <location>
        <begin position="239"/>
        <end position="257"/>
    </location>
</feature>
<evidence type="ECO:0000256" key="6">
    <source>
        <dbReference type="ARBA" id="ARBA00022989"/>
    </source>
</evidence>
<feature type="transmembrane region" description="Helical" evidence="9">
    <location>
        <begin position="211"/>
        <end position="233"/>
    </location>
</feature>
<keyword evidence="5" id="KW-0053">Apoptosis</keyword>
<keyword evidence="10" id="KW-1185">Reference proteome</keyword>
<accession>A0A6J2WKY4</accession>
<comment type="similarity">
    <text evidence="2 9">Belongs to the XK family.</text>
</comment>
<evidence type="ECO:0000256" key="5">
    <source>
        <dbReference type="ARBA" id="ARBA00022703"/>
    </source>
</evidence>
<comment type="subcellular location">
    <subcellularLocation>
        <location evidence="1">Cell membrane</location>
        <topology evidence="1">Multi-pass membrane protein</topology>
    </subcellularLocation>
    <subcellularLocation>
        <location evidence="9">Membrane</location>
        <topology evidence="9">Multi-pass membrane protein</topology>
    </subcellularLocation>
</comment>
<keyword evidence="3" id="KW-1003">Cell membrane</keyword>
<organism evidence="10 11">
    <name type="scientific">Chanos chanos</name>
    <name type="common">Milkfish</name>
    <name type="synonym">Mugil chanos</name>
    <dbReference type="NCBI Taxonomy" id="29144"/>
    <lineage>
        <taxon>Eukaryota</taxon>
        <taxon>Metazoa</taxon>
        <taxon>Chordata</taxon>
        <taxon>Craniata</taxon>
        <taxon>Vertebrata</taxon>
        <taxon>Euteleostomi</taxon>
        <taxon>Actinopterygii</taxon>
        <taxon>Neopterygii</taxon>
        <taxon>Teleostei</taxon>
        <taxon>Ostariophysi</taxon>
        <taxon>Gonorynchiformes</taxon>
        <taxon>Chanidae</taxon>
        <taxon>Chanos</taxon>
    </lineage>
</organism>
<feature type="transmembrane region" description="Helical" evidence="9">
    <location>
        <begin position="12"/>
        <end position="33"/>
    </location>
</feature>
<dbReference type="GeneID" id="115824690"/>
<dbReference type="InParanoid" id="A0A6J2WKY4"/>
<evidence type="ECO:0000256" key="9">
    <source>
        <dbReference type="RuleBase" id="RU910716"/>
    </source>
</evidence>
<dbReference type="FunCoup" id="A0A6J2WKY4">
    <property type="interactions" value="229"/>
</dbReference>
<feature type="transmembrane region" description="Helical" evidence="9">
    <location>
        <begin position="326"/>
        <end position="349"/>
    </location>
</feature>
<keyword evidence="6 9" id="KW-1133">Transmembrane helix</keyword>
<dbReference type="PANTHER" id="PTHR16024">
    <property type="entry name" value="XK-RELATED PROTEIN"/>
    <property type="match status" value="1"/>
</dbReference>
<evidence type="ECO:0000256" key="4">
    <source>
        <dbReference type="ARBA" id="ARBA00022692"/>
    </source>
</evidence>
<evidence type="ECO:0000256" key="2">
    <source>
        <dbReference type="ARBA" id="ARBA00008789"/>
    </source>
</evidence>
<dbReference type="Pfam" id="PF09815">
    <property type="entry name" value="XK-related"/>
    <property type="match status" value="1"/>
</dbReference>
<dbReference type="InterPro" id="IPR050895">
    <property type="entry name" value="XK-related_scramblase"/>
</dbReference>
<feature type="transmembrane region" description="Helical" evidence="9">
    <location>
        <begin position="297"/>
        <end position="317"/>
    </location>
</feature>
<evidence type="ECO:0000256" key="3">
    <source>
        <dbReference type="ARBA" id="ARBA00022475"/>
    </source>
</evidence>
<dbReference type="GO" id="GO:0070782">
    <property type="term" value="P:phosphatidylserine exposure on apoptotic cell surface"/>
    <property type="evidence" value="ECO:0007669"/>
    <property type="project" value="TreeGrafter"/>
</dbReference>
<evidence type="ECO:0000256" key="8">
    <source>
        <dbReference type="ARBA" id="ARBA00024479"/>
    </source>
</evidence>
<dbReference type="CTD" id="497082"/>
<dbReference type="PANTHER" id="PTHR16024:SF8">
    <property type="entry name" value="XK-RELATED PROTEIN 8"/>
    <property type="match status" value="1"/>
</dbReference>
<dbReference type="InterPro" id="IPR018629">
    <property type="entry name" value="XK-rel"/>
</dbReference>
<dbReference type="GO" id="GO:0005886">
    <property type="term" value="C:plasma membrane"/>
    <property type="evidence" value="ECO:0007669"/>
    <property type="project" value="UniProtKB-SubCell"/>
</dbReference>
<evidence type="ECO:0000313" key="10">
    <source>
        <dbReference type="Proteomes" id="UP000504632"/>
    </source>
</evidence>
<dbReference type="GO" id="GO:0043652">
    <property type="term" value="P:engulfment of apoptotic cell"/>
    <property type="evidence" value="ECO:0007669"/>
    <property type="project" value="TreeGrafter"/>
</dbReference>
<name>A0A6J2WKY4_CHACN</name>
<protein>
    <recommendedName>
        <fullName evidence="9">XK-related protein</fullName>
    </recommendedName>
</protein>